<accession>A0A1C3EA61</accession>
<reference evidence="3 4" key="1">
    <citation type="submission" date="2016-05" db="EMBL/GenBank/DDBJ databases">
        <title>Genomic Taxonomy of the Vibrionaceae.</title>
        <authorList>
            <person name="Gomez-Gil B."/>
            <person name="Enciso-Ibarra J."/>
        </authorList>
    </citation>
    <scope>NUCLEOTIDE SEQUENCE [LARGE SCALE GENOMIC DNA]</scope>
    <source>
        <strain evidence="3 4">CAIM 1920</strain>
    </source>
</reference>
<keyword evidence="1" id="KW-1133">Transmembrane helix</keyword>
<dbReference type="Proteomes" id="UP000094936">
    <property type="component" value="Unassembled WGS sequence"/>
</dbReference>
<evidence type="ECO:0000313" key="4">
    <source>
        <dbReference type="Proteomes" id="UP000094936"/>
    </source>
</evidence>
<gene>
    <name evidence="3" type="ORF">A8L45_21005</name>
</gene>
<dbReference type="InterPro" id="IPR041208">
    <property type="entry name" value="Cap15"/>
</dbReference>
<proteinExistence type="predicted"/>
<dbReference type="OrthoDB" id="1430668at2"/>
<sequence>MWDLFPSKIKYIITSATSILLFFIFSKYLNLPVTQSLSYTVTAITLLAFVIGKYAWKPFYFIYFQEKFCPDFNGTWMCKVESNYEGGKVVEFPVTFEADFFSIKMKAKTTIGNTHSNYCRVIRNPDQSFQLEYMFQGKNHSPSETDTVYYEGAASLRVEDVKTMKMKGVFWTNRCWNKQLNTAGSIELSKL</sequence>
<feature type="transmembrane region" description="Helical" evidence="1">
    <location>
        <begin position="37"/>
        <end position="56"/>
    </location>
</feature>
<evidence type="ECO:0000259" key="2">
    <source>
        <dbReference type="Pfam" id="PF18153"/>
    </source>
</evidence>
<feature type="domain" description="CD-NTase-associated protein 15" evidence="2">
    <location>
        <begin position="69"/>
        <end position="189"/>
    </location>
</feature>
<feature type="transmembrane region" description="Helical" evidence="1">
    <location>
        <begin position="12"/>
        <end position="31"/>
    </location>
</feature>
<evidence type="ECO:0000256" key="1">
    <source>
        <dbReference type="SAM" id="Phobius"/>
    </source>
</evidence>
<evidence type="ECO:0000313" key="3">
    <source>
        <dbReference type="EMBL" id="ODA30122.1"/>
    </source>
</evidence>
<dbReference type="RefSeq" id="WP_068905316.1">
    <property type="nucleotide sequence ID" value="NZ_JBHUIF010000009.1"/>
</dbReference>
<comment type="caution">
    <text evidence="3">The sequence shown here is derived from an EMBL/GenBank/DDBJ whole genome shotgun (WGS) entry which is preliminary data.</text>
</comment>
<keyword evidence="4" id="KW-1185">Reference proteome</keyword>
<keyword evidence="1" id="KW-0472">Membrane</keyword>
<dbReference type="EMBL" id="LYBM01000058">
    <property type="protein sequence ID" value="ODA30122.1"/>
    <property type="molecule type" value="Genomic_DNA"/>
</dbReference>
<keyword evidence="1" id="KW-0812">Transmembrane</keyword>
<protein>
    <recommendedName>
        <fullName evidence="2">CD-NTase-associated protein 15 domain-containing protein</fullName>
    </recommendedName>
</protein>
<dbReference type="Pfam" id="PF18153">
    <property type="entry name" value="Cap15_CD_rec"/>
    <property type="match status" value="1"/>
</dbReference>
<dbReference type="AlphaFoldDB" id="A0A1C3EA61"/>
<organism evidence="3 4">
    <name type="scientific">Veronia pacifica</name>
    <dbReference type="NCBI Taxonomy" id="1080227"/>
    <lineage>
        <taxon>Bacteria</taxon>
        <taxon>Pseudomonadati</taxon>
        <taxon>Pseudomonadota</taxon>
        <taxon>Gammaproteobacteria</taxon>
        <taxon>Vibrionales</taxon>
        <taxon>Vibrionaceae</taxon>
        <taxon>Veronia</taxon>
    </lineage>
</organism>
<name>A0A1C3EA61_9GAMM</name>